<dbReference type="InterPro" id="IPR036097">
    <property type="entry name" value="HisK_dim/P_sf"/>
</dbReference>
<dbReference type="FunFam" id="3.30.565.10:FF:000006">
    <property type="entry name" value="Sensor histidine kinase WalK"/>
    <property type="match status" value="1"/>
</dbReference>
<evidence type="ECO:0000256" key="7">
    <source>
        <dbReference type="ARBA" id="ARBA00022741"/>
    </source>
</evidence>
<evidence type="ECO:0000256" key="1">
    <source>
        <dbReference type="ARBA" id="ARBA00000085"/>
    </source>
</evidence>
<keyword evidence="12" id="KW-0812">Transmembrane</keyword>
<evidence type="ECO:0000256" key="5">
    <source>
        <dbReference type="ARBA" id="ARBA00022553"/>
    </source>
</evidence>
<dbReference type="Gene3D" id="6.10.340.10">
    <property type="match status" value="1"/>
</dbReference>
<dbReference type="GO" id="GO:0005524">
    <property type="term" value="F:ATP binding"/>
    <property type="evidence" value="ECO:0007669"/>
    <property type="project" value="UniProtKB-KW"/>
</dbReference>
<dbReference type="PANTHER" id="PTHR43711:SF1">
    <property type="entry name" value="HISTIDINE KINASE 1"/>
    <property type="match status" value="1"/>
</dbReference>
<dbReference type="InterPro" id="IPR050736">
    <property type="entry name" value="Sensor_HK_Regulatory"/>
</dbReference>
<evidence type="ECO:0000256" key="10">
    <source>
        <dbReference type="ARBA" id="ARBA00023012"/>
    </source>
</evidence>
<dbReference type="Proteomes" id="UP000035996">
    <property type="component" value="Unassembled WGS sequence"/>
</dbReference>
<dbReference type="Gene3D" id="1.10.287.130">
    <property type="match status" value="1"/>
</dbReference>
<dbReference type="OrthoDB" id="335833at2"/>
<dbReference type="InterPro" id="IPR003660">
    <property type="entry name" value="HAMP_dom"/>
</dbReference>
<dbReference type="InterPro" id="IPR004358">
    <property type="entry name" value="Sig_transdc_His_kin-like_C"/>
</dbReference>
<name>A0A0J6CLD9_9BACL</name>
<evidence type="ECO:0000256" key="11">
    <source>
        <dbReference type="ARBA" id="ARBA00023136"/>
    </source>
</evidence>
<comment type="caution">
    <text evidence="15">The sequence shown here is derived from an EMBL/GenBank/DDBJ whole genome shotgun (WGS) entry which is preliminary data.</text>
</comment>
<comment type="catalytic activity">
    <reaction evidence="1">
        <text>ATP + protein L-histidine = ADP + protein N-phospho-L-histidine.</text>
        <dbReference type="EC" id="2.7.13.3"/>
    </reaction>
</comment>
<keyword evidence="7" id="KW-0547">Nucleotide-binding</keyword>
<dbReference type="CDD" id="cd00075">
    <property type="entry name" value="HATPase"/>
    <property type="match status" value="1"/>
</dbReference>
<sequence length="348" mass="39188">MNLRTMLMLANALSIVLILVFLIISYARMLLSPELILTLTLITIGAGSLSMIAHFVFTSKILKSVNQMTADTSRIAEGKFDVKVAEEGPTEIRELAQHFNAMSEKLNLMFREVKRSEQYKTELIANVSHDLRTPVSSIRSFAEALQDGVITDEETQQKYLQTIEQETERLSHLIEELLNLSQLESGTSPYEPSLVHPDVVLVETLQQFERKLQERQLEFEVHVDDKIEVIPMMPDSIKRVLTNLIQNAIAYSNDQSTIHISLKKVDGAALFLIRDEGSGIPTESLDRIFDRFYRVEKSRNSKHGGSGLGLAISRQLIELHGGEIGVKSTIGVGSEFYFTLPLEKKEDL</sequence>
<evidence type="ECO:0000313" key="16">
    <source>
        <dbReference type="Proteomes" id="UP000035996"/>
    </source>
</evidence>
<evidence type="ECO:0000256" key="6">
    <source>
        <dbReference type="ARBA" id="ARBA00022679"/>
    </source>
</evidence>
<dbReference type="Gene3D" id="3.30.565.10">
    <property type="entry name" value="Histidine kinase-like ATPase, C-terminal domain"/>
    <property type="match status" value="1"/>
</dbReference>
<dbReference type="SUPFAM" id="SSF55874">
    <property type="entry name" value="ATPase domain of HSP90 chaperone/DNA topoisomerase II/histidine kinase"/>
    <property type="match status" value="1"/>
</dbReference>
<evidence type="ECO:0000313" key="15">
    <source>
        <dbReference type="EMBL" id="KMM37046.1"/>
    </source>
</evidence>
<dbReference type="EMBL" id="LELK01000004">
    <property type="protein sequence ID" value="KMM37046.1"/>
    <property type="molecule type" value="Genomic_DNA"/>
</dbReference>
<keyword evidence="12" id="KW-1133">Transmembrane helix</keyword>
<evidence type="ECO:0000256" key="12">
    <source>
        <dbReference type="SAM" id="Phobius"/>
    </source>
</evidence>
<dbReference type="PROSITE" id="PS50885">
    <property type="entry name" value="HAMP"/>
    <property type="match status" value="1"/>
</dbReference>
<organism evidence="15 16">
    <name type="scientific">Guptibacillus hwajinpoensis</name>
    <dbReference type="NCBI Taxonomy" id="208199"/>
    <lineage>
        <taxon>Bacteria</taxon>
        <taxon>Bacillati</taxon>
        <taxon>Bacillota</taxon>
        <taxon>Bacilli</taxon>
        <taxon>Bacillales</taxon>
        <taxon>Guptibacillaceae</taxon>
        <taxon>Guptibacillus</taxon>
    </lineage>
</organism>
<keyword evidence="5" id="KW-0597">Phosphoprotein</keyword>
<keyword evidence="6" id="KW-0808">Transferase</keyword>
<dbReference type="SMART" id="SM00388">
    <property type="entry name" value="HisKA"/>
    <property type="match status" value="1"/>
</dbReference>
<dbReference type="EC" id="2.7.13.3" evidence="3"/>
<evidence type="ECO:0000259" key="14">
    <source>
        <dbReference type="PROSITE" id="PS50885"/>
    </source>
</evidence>
<dbReference type="GO" id="GO:0000155">
    <property type="term" value="F:phosphorelay sensor kinase activity"/>
    <property type="evidence" value="ECO:0007669"/>
    <property type="project" value="InterPro"/>
</dbReference>
<dbReference type="STRING" id="157733.AB986_14215"/>
<evidence type="ECO:0000256" key="8">
    <source>
        <dbReference type="ARBA" id="ARBA00022777"/>
    </source>
</evidence>
<dbReference type="InterPro" id="IPR003594">
    <property type="entry name" value="HATPase_dom"/>
</dbReference>
<dbReference type="Pfam" id="PF00672">
    <property type="entry name" value="HAMP"/>
    <property type="match status" value="1"/>
</dbReference>
<accession>A0A0J6CLD9</accession>
<dbReference type="CDD" id="cd06225">
    <property type="entry name" value="HAMP"/>
    <property type="match status" value="1"/>
</dbReference>
<keyword evidence="8" id="KW-0418">Kinase</keyword>
<evidence type="ECO:0000256" key="4">
    <source>
        <dbReference type="ARBA" id="ARBA00022475"/>
    </source>
</evidence>
<dbReference type="InterPro" id="IPR005467">
    <property type="entry name" value="His_kinase_dom"/>
</dbReference>
<feature type="transmembrane region" description="Helical" evidence="12">
    <location>
        <begin position="7"/>
        <end position="29"/>
    </location>
</feature>
<dbReference type="AlphaFoldDB" id="A0A0J6CLD9"/>
<dbReference type="SMART" id="SM00304">
    <property type="entry name" value="HAMP"/>
    <property type="match status" value="1"/>
</dbReference>
<evidence type="ECO:0000256" key="3">
    <source>
        <dbReference type="ARBA" id="ARBA00012438"/>
    </source>
</evidence>
<keyword evidence="11 12" id="KW-0472">Membrane</keyword>
<dbReference type="RefSeq" id="WP_048311809.1">
    <property type="nucleotide sequence ID" value="NZ_CP119526.1"/>
</dbReference>
<feature type="domain" description="Histidine kinase" evidence="13">
    <location>
        <begin position="126"/>
        <end position="344"/>
    </location>
</feature>
<dbReference type="SMART" id="SM00387">
    <property type="entry name" value="HATPase_c"/>
    <property type="match status" value="1"/>
</dbReference>
<dbReference type="Pfam" id="PF02518">
    <property type="entry name" value="HATPase_c"/>
    <property type="match status" value="1"/>
</dbReference>
<dbReference type="SUPFAM" id="SSF47384">
    <property type="entry name" value="Homodimeric domain of signal transducing histidine kinase"/>
    <property type="match status" value="1"/>
</dbReference>
<evidence type="ECO:0000256" key="9">
    <source>
        <dbReference type="ARBA" id="ARBA00022840"/>
    </source>
</evidence>
<dbReference type="GO" id="GO:0005886">
    <property type="term" value="C:plasma membrane"/>
    <property type="evidence" value="ECO:0007669"/>
    <property type="project" value="UniProtKB-SubCell"/>
</dbReference>
<evidence type="ECO:0000259" key="13">
    <source>
        <dbReference type="PROSITE" id="PS50109"/>
    </source>
</evidence>
<keyword evidence="9" id="KW-0067">ATP-binding</keyword>
<dbReference type="Pfam" id="PF00512">
    <property type="entry name" value="HisKA"/>
    <property type="match status" value="1"/>
</dbReference>
<keyword evidence="16" id="KW-1185">Reference proteome</keyword>
<reference evidence="15" key="1">
    <citation type="submission" date="2015-06" db="EMBL/GenBank/DDBJ databases">
        <authorList>
            <person name="Liu B."/>
            <person name="Wang J."/>
            <person name="Zhu Y."/>
            <person name="Liu G."/>
            <person name="Chen Q."/>
            <person name="Zheng C."/>
            <person name="Che J."/>
            <person name="Ge C."/>
            <person name="Shi H."/>
            <person name="Pan Z."/>
            <person name="Liu X."/>
        </authorList>
    </citation>
    <scope>NUCLEOTIDE SEQUENCE [LARGE SCALE GENOMIC DNA]</scope>
    <source>
        <strain evidence="15">DSM 16346</strain>
    </source>
</reference>
<proteinExistence type="predicted"/>
<protein>
    <recommendedName>
        <fullName evidence="3">histidine kinase</fullName>
        <ecNumber evidence="3">2.7.13.3</ecNumber>
    </recommendedName>
</protein>
<keyword evidence="4" id="KW-1003">Cell membrane</keyword>
<dbReference type="PROSITE" id="PS50109">
    <property type="entry name" value="HIS_KIN"/>
    <property type="match status" value="1"/>
</dbReference>
<gene>
    <name evidence="15" type="ORF">AB986_14215</name>
</gene>
<comment type="subcellular location">
    <subcellularLocation>
        <location evidence="2">Cell membrane</location>
        <topology evidence="2">Multi-pass membrane protein</topology>
    </subcellularLocation>
</comment>
<dbReference type="FunFam" id="1.10.287.130:FF:000008">
    <property type="entry name" value="Two-component sensor histidine kinase"/>
    <property type="match status" value="1"/>
</dbReference>
<evidence type="ECO:0000256" key="2">
    <source>
        <dbReference type="ARBA" id="ARBA00004651"/>
    </source>
</evidence>
<keyword evidence="10" id="KW-0902">Two-component regulatory system</keyword>
<dbReference type="PRINTS" id="PR00344">
    <property type="entry name" value="BCTRLSENSOR"/>
</dbReference>
<dbReference type="PATRIC" id="fig|157733.3.peg.905"/>
<dbReference type="PANTHER" id="PTHR43711">
    <property type="entry name" value="TWO-COMPONENT HISTIDINE KINASE"/>
    <property type="match status" value="1"/>
</dbReference>
<dbReference type="InterPro" id="IPR003661">
    <property type="entry name" value="HisK_dim/P_dom"/>
</dbReference>
<feature type="transmembrane region" description="Helical" evidence="12">
    <location>
        <begin position="35"/>
        <end position="57"/>
    </location>
</feature>
<feature type="domain" description="HAMP" evidence="14">
    <location>
        <begin position="59"/>
        <end position="111"/>
    </location>
</feature>
<dbReference type="InterPro" id="IPR036890">
    <property type="entry name" value="HATPase_C_sf"/>
</dbReference>
<dbReference type="SUPFAM" id="SSF158472">
    <property type="entry name" value="HAMP domain-like"/>
    <property type="match status" value="1"/>
</dbReference>
<dbReference type="CDD" id="cd00082">
    <property type="entry name" value="HisKA"/>
    <property type="match status" value="1"/>
</dbReference>